<evidence type="ECO:0000256" key="6">
    <source>
        <dbReference type="ARBA" id="ARBA00022642"/>
    </source>
</evidence>
<evidence type="ECO:0000256" key="2">
    <source>
        <dbReference type="ARBA" id="ARBA00003791"/>
    </source>
</evidence>
<comment type="pathway">
    <text evidence="3">Cofactor biosynthesis; NAD(+) biosynthesis; quinolinate from iminoaspartate: step 1/1.</text>
</comment>
<evidence type="ECO:0000256" key="3">
    <source>
        <dbReference type="ARBA" id="ARBA00005065"/>
    </source>
</evidence>
<dbReference type="NCBIfam" id="TIGR00550">
    <property type="entry name" value="nadA"/>
    <property type="match status" value="1"/>
</dbReference>
<evidence type="ECO:0000256" key="11">
    <source>
        <dbReference type="ARBA" id="ARBA00050125"/>
    </source>
</evidence>
<dbReference type="PANTHER" id="PTHR30573:SF0">
    <property type="entry name" value="QUINOLINATE SYNTHASE, CHLOROPLASTIC"/>
    <property type="match status" value="1"/>
</dbReference>
<dbReference type="NCBIfam" id="NF006878">
    <property type="entry name" value="PRK09375.1-2"/>
    <property type="match status" value="1"/>
</dbReference>
<dbReference type="Pfam" id="PF02445">
    <property type="entry name" value="NadA"/>
    <property type="match status" value="1"/>
</dbReference>
<dbReference type="GO" id="GO:0034628">
    <property type="term" value="P:'de novo' NAD+ biosynthetic process from L-aspartate"/>
    <property type="evidence" value="ECO:0007669"/>
    <property type="project" value="TreeGrafter"/>
</dbReference>
<proteinExistence type="predicted"/>
<dbReference type="GO" id="GO:0008987">
    <property type="term" value="F:quinolinate synthetase A activity"/>
    <property type="evidence" value="ECO:0007669"/>
    <property type="project" value="UniProtKB-UniRule"/>
</dbReference>
<evidence type="ECO:0000256" key="4">
    <source>
        <dbReference type="ARBA" id="ARBA00012669"/>
    </source>
</evidence>
<gene>
    <name evidence="14" type="primary">nadA</name>
    <name evidence="14" type="ORF">E3J48_05735</name>
</gene>
<dbReference type="InterPro" id="IPR003473">
    <property type="entry name" value="NadA"/>
</dbReference>
<dbReference type="EC" id="2.5.1.72" evidence="4 13"/>
<keyword evidence="10" id="KW-0411">Iron-sulfur</keyword>
<organism evidence="14 15">
    <name type="scientific">Aerophobetes bacterium</name>
    <dbReference type="NCBI Taxonomy" id="2030807"/>
    <lineage>
        <taxon>Bacteria</taxon>
        <taxon>Candidatus Aerophobota</taxon>
    </lineage>
</organism>
<name>A0A523W2R7_UNCAE</name>
<dbReference type="GO" id="GO:0046872">
    <property type="term" value="F:metal ion binding"/>
    <property type="evidence" value="ECO:0007669"/>
    <property type="project" value="UniProtKB-KW"/>
</dbReference>
<comment type="function">
    <text evidence="2">Catalyzes the condensation of iminoaspartate with dihydroxyacetone phosphate to form quinolinate.</text>
</comment>
<reference evidence="14 15" key="1">
    <citation type="submission" date="2019-03" db="EMBL/GenBank/DDBJ databases">
        <title>Metabolic potential of uncultured bacteria and archaea associated with petroleum seepage in deep-sea sediments.</title>
        <authorList>
            <person name="Dong X."/>
            <person name="Hubert C."/>
        </authorList>
    </citation>
    <scope>NUCLEOTIDE SEQUENCE [LARGE SCALE GENOMIC DNA]</scope>
    <source>
        <strain evidence="14">E29_bin52</strain>
    </source>
</reference>
<dbReference type="Gene3D" id="3.40.50.10800">
    <property type="entry name" value="NadA-like"/>
    <property type="match status" value="3"/>
</dbReference>
<keyword evidence="6" id="KW-0662">Pyridine nucleotide biosynthesis</keyword>
<sequence>MKLDGTVRRIEELKQKRQALILAHVYQRKEVQDVADFTGDSLALSKAAVDTDAKVIVFCGVRFMAETAAMLNPDKVVLLPRKEAGCPLADMARVEDVRAKRKEYPNSVVVSYVNSSASVKAVSDVCCTSSNAVDVVNSLSNRTVLFLPDKNLGRFVASKVDKRVIFWDGFCYVHHENIRPEDIRRVITEYPQAEVIVHPECRPEVIDLADFVGSTRQMAEYVGRSKSREFIVGTENGILHSLRKENPNKRFYSLSPLVVCRDMKLTQLKDVASALENMQFQIRVPEKVTVMAEKALTGMLEPRKGHLAIR</sequence>
<comment type="cofactor">
    <cofactor evidence="1">
        <name>[4Fe-4S] cluster</name>
        <dbReference type="ChEBI" id="CHEBI:49883"/>
    </cofactor>
</comment>
<dbReference type="UniPathway" id="UPA00253">
    <property type="reaction ID" value="UER00327"/>
</dbReference>
<evidence type="ECO:0000256" key="10">
    <source>
        <dbReference type="ARBA" id="ARBA00023014"/>
    </source>
</evidence>
<keyword evidence="5" id="KW-0004">4Fe-4S</keyword>
<evidence type="ECO:0000256" key="7">
    <source>
        <dbReference type="ARBA" id="ARBA00022679"/>
    </source>
</evidence>
<keyword evidence="7" id="KW-0808">Transferase</keyword>
<accession>A0A523W2R7</accession>
<dbReference type="InterPro" id="IPR036094">
    <property type="entry name" value="NadA_sf"/>
</dbReference>
<comment type="catalytic activity">
    <reaction evidence="11">
        <text>iminosuccinate + dihydroxyacetone phosphate = quinolinate + phosphate + 2 H2O + H(+)</text>
        <dbReference type="Rhea" id="RHEA:25888"/>
        <dbReference type="ChEBI" id="CHEBI:15377"/>
        <dbReference type="ChEBI" id="CHEBI:15378"/>
        <dbReference type="ChEBI" id="CHEBI:29959"/>
        <dbReference type="ChEBI" id="CHEBI:43474"/>
        <dbReference type="ChEBI" id="CHEBI:57642"/>
        <dbReference type="ChEBI" id="CHEBI:77875"/>
        <dbReference type="EC" id="2.5.1.72"/>
    </reaction>
    <physiologicalReaction direction="left-to-right" evidence="11">
        <dbReference type="Rhea" id="RHEA:25889"/>
    </physiologicalReaction>
</comment>
<evidence type="ECO:0000256" key="13">
    <source>
        <dbReference type="NCBIfam" id="TIGR00550"/>
    </source>
</evidence>
<dbReference type="Proteomes" id="UP000319130">
    <property type="component" value="Unassembled WGS sequence"/>
</dbReference>
<dbReference type="GO" id="GO:0051539">
    <property type="term" value="F:4 iron, 4 sulfur cluster binding"/>
    <property type="evidence" value="ECO:0007669"/>
    <property type="project" value="UniProtKB-KW"/>
</dbReference>
<evidence type="ECO:0000256" key="12">
    <source>
        <dbReference type="ARBA" id="ARBA00073059"/>
    </source>
</evidence>
<evidence type="ECO:0000256" key="8">
    <source>
        <dbReference type="ARBA" id="ARBA00022723"/>
    </source>
</evidence>
<dbReference type="PANTHER" id="PTHR30573">
    <property type="entry name" value="QUINOLINATE SYNTHETASE A"/>
    <property type="match status" value="1"/>
</dbReference>
<dbReference type="FunFam" id="3.40.50.10800:FF:000001">
    <property type="entry name" value="Quinolinate synthase A"/>
    <property type="match status" value="1"/>
</dbReference>
<dbReference type="AlphaFoldDB" id="A0A523W2R7"/>
<dbReference type="EMBL" id="SOIZ01000253">
    <property type="protein sequence ID" value="TET61310.1"/>
    <property type="molecule type" value="Genomic_DNA"/>
</dbReference>
<evidence type="ECO:0000256" key="1">
    <source>
        <dbReference type="ARBA" id="ARBA00001966"/>
    </source>
</evidence>
<keyword evidence="9" id="KW-0408">Iron</keyword>
<evidence type="ECO:0000256" key="9">
    <source>
        <dbReference type="ARBA" id="ARBA00023004"/>
    </source>
</evidence>
<evidence type="ECO:0000256" key="5">
    <source>
        <dbReference type="ARBA" id="ARBA00022485"/>
    </source>
</evidence>
<evidence type="ECO:0000313" key="15">
    <source>
        <dbReference type="Proteomes" id="UP000319130"/>
    </source>
</evidence>
<protein>
    <recommendedName>
        <fullName evidence="12 13">Quinolinate synthase</fullName>
        <ecNumber evidence="4 13">2.5.1.72</ecNumber>
    </recommendedName>
</protein>
<keyword evidence="8" id="KW-0479">Metal-binding</keyword>
<comment type="caution">
    <text evidence="14">The sequence shown here is derived from an EMBL/GenBank/DDBJ whole genome shotgun (WGS) entry which is preliminary data.</text>
</comment>
<evidence type="ECO:0000313" key="14">
    <source>
        <dbReference type="EMBL" id="TET61310.1"/>
    </source>
</evidence>
<dbReference type="SUPFAM" id="SSF142754">
    <property type="entry name" value="NadA-like"/>
    <property type="match status" value="1"/>
</dbReference>